<gene>
    <name evidence="1" type="ORF">Pan54_21780</name>
</gene>
<dbReference type="EMBL" id="SJPG01000001">
    <property type="protein sequence ID" value="TWT61442.1"/>
    <property type="molecule type" value="Genomic_DNA"/>
</dbReference>
<sequence length="69" mass="7801">MLCDLCDLLVIISEAYVLAAFGRVDANPIGIFMDRFRTLKPTGRLFDAFMQEQKTCFLTLEAHATEESI</sequence>
<accession>A0A5C5XHY9</accession>
<name>A0A5C5XHY9_9PLAN</name>
<keyword evidence="2" id="KW-1185">Reference proteome</keyword>
<evidence type="ECO:0000313" key="1">
    <source>
        <dbReference type="EMBL" id="TWT61442.1"/>
    </source>
</evidence>
<comment type="caution">
    <text evidence="1">The sequence shown here is derived from an EMBL/GenBank/DDBJ whole genome shotgun (WGS) entry which is preliminary data.</text>
</comment>
<proteinExistence type="predicted"/>
<dbReference type="AlphaFoldDB" id="A0A5C5XHY9"/>
<protein>
    <submittedName>
        <fullName evidence="1">Uncharacterized protein</fullName>
    </submittedName>
</protein>
<organism evidence="1 2">
    <name type="scientific">Rubinisphaera italica</name>
    <dbReference type="NCBI Taxonomy" id="2527969"/>
    <lineage>
        <taxon>Bacteria</taxon>
        <taxon>Pseudomonadati</taxon>
        <taxon>Planctomycetota</taxon>
        <taxon>Planctomycetia</taxon>
        <taxon>Planctomycetales</taxon>
        <taxon>Planctomycetaceae</taxon>
        <taxon>Rubinisphaera</taxon>
    </lineage>
</organism>
<dbReference type="Proteomes" id="UP000316095">
    <property type="component" value="Unassembled WGS sequence"/>
</dbReference>
<reference evidence="1 2" key="1">
    <citation type="submission" date="2019-02" db="EMBL/GenBank/DDBJ databases">
        <title>Deep-cultivation of Planctomycetes and their phenomic and genomic characterization uncovers novel biology.</title>
        <authorList>
            <person name="Wiegand S."/>
            <person name="Jogler M."/>
            <person name="Boedeker C."/>
            <person name="Pinto D."/>
            <person name="Vollmers J."/>
            <person name="Rivas-Marin E."/>
            <person name="Kohn T."/>
            <person name="Peeters S.H."/>
            <person name="Heuer A."/>
            <person name="Rast P."/>
            <person name="Oberbeckmann S."/>
            <person name="Bunk B."/>
            <person name="Jeske O."/>
            <person name="Meyerdierks A."/>
            <person name="Storesund J.E."/>
            <person name="Kallscheuer N."/>
            <person name="Luecker S."/>
            <person name="Lage O.M."/>
            <person name="Pohl T."/>
            <person name="Merkel B.J."/>
            <person name="Hornburger P."/>
            <person name="Mueller R.-W."/>
            <person name="Bruemmer F."/>
            <person name="Labrenz M."/>
            <person name="Spormann A.M."/>
            <person name="Op Den Camp H."/>
            <person name="Overmann J."/>
            <person name="Amann R."/>
            <person name="Jetten M.S.M."/>
            <person name="Mascher T."/>
            <person name="Medema M.H."/>
            <person name="Devos D.P."/>
            <person name="Kaster A.-K."/>
            <person name="Ovreas L."/>
            <person name="Rohde M."/>
            <person name="Galperin M.Y."/>
            <person name="Jogler C."/>
        </authorList>
    </citation>
    <scope>NUCLEOTIDE SEQUENCE [LARGE SCALE GENOMIC DNA]</scope>
    <source>
        <strain evidence="1 2">Pan54</strain>
    </source>
</reference>
<evidence type="ECO:0000313" key="2">
    <source>
        <dbReference type="Proteomes" id="UP000316095"/>
    </source>
</evidence>